<proteinExistence type="predicted"/>
<comment type="caution">
    <text evidence="2">The sequence shown here is derived from an EMBL/GenBank/DDBJ whole genome shotgun (WGS) entry which is preliminary data.</text>
</comment>
<dbReference type="Proteomes" id="UP000764045">
    <property type="component" value="Unassembled WGS sequence"/>
</dbReference>
<dbReference type="AlphaFoldDB" id="A0A939B259"/>
<protein>
    <recommendedName>
        <fullName evidence="4">Tetratricopeptide repeat protein</fullName>
    </recommendedName>
</protein>
<dbReference type="RefSeq" id="WP_205108861.1">
    <property type="nucleotide sequence ID" value="NZ_CAWUJD010000001.1"/>
</dbReference>
<evidence type="ECO:0000313" key="3">
    <source>
        <dbReference type="Proteomes" id="UP000764045"/>
    </source>
</evidence>
<name>A0A939B259_9BACT</name>
<sequence>MQTDNEYFDSDEFKDLLAAYEDSVSSGAPVFLDTDDLVDIADYYTLTGQKNKADQAVETALELDPGATLPLVYKAREALAHEDVEAARQLADAIVDKDDTEYKYLLAEIMIVKDDIDEADDYLKEQEPAHTGDEHEDYIYDIANMYIEYGVYDKANQWLGKTTEPDSPDMLELKGKALMGMGSFEECIKVYDKLIDYDPRSDRYWLEMAKAQYMIQEYNDAITSCEYALALKPKSLAGLQVKANSLFQLGNNEAALEFYTRYTQMAPKDGTGELQIGTTLLHMARYAEALEHLNKAASQSIDMCSGIGSQVYETMALAYSYMGKTEQALECVAKISVDEGNSKESAERLVIHGHVLLEGGHNEEAEAMFRNAIIKSKNSPDIILRVIVSLLDNKNTEMAYNLFKVYFASLEDRTEGYPYMALCCWRLNKSEEFIYYLRQSIKYTPKEASAVMSTIIPKGLSITEFYNDINKFLKK</sequence>
<keyword evidence="3" id="KW-1185">Reference proteome</keyword>
<reference evidence="2 3" key="1">
    <citation type="journal article" date="2021" name="Sci. Rep.">
        <title>The distribution of antibiotic resistance genes in chicken gut microbiota commensals.</title>
        <authorList>
            <person name="Juricova H."/>
            <person name="Matiasovicova J."/>
            <person name="Kubasova T."/>
            <person name="Cejkova D."/>
            <person name="Rychlik I."/>
        </authorList>
    </citation>
    <scope>NUCLEOTIDE SEQUENCE [LARGE SCALE GENOMIC DNA]</scope>
    <source>
        <strain evidence="2 3">An819</strain>
    </source>
</reference>
<evidence type="ECO:0000256" key="1">
    <source>
        <dbReference type="PROSITE-ProRule" id="PRU00339"/>
    </source>
</evidence>
<organism evidence="2 3">
    <name type="scientific">Marseilla massiliensis</name>
    <dbReference type="NCBI Taxonomy" id="1841864"/>
    <lineage>
        <taxon>Bacteria</taxon>
        <taxon>Pseudomonadati</taxon>
        <taxon>Bacteroidota</taxon>
        <taxon>Bacteroidia</taxon>
        <taxon>Bacteroidales</taxon>
        <taxon>Prevotellaceae</taxon>
        <taxon>Marseilla</taxon>
    </lineage>
</organism>
<evidence type="ECO:0000313" key="2">
    <source>
        <dbReference type="EMBL" id="MBM6661298.1"/>
    </source>
</evidence>
<accession>A0A939B259</accession>
<dbReference type="PANTHER" id="PTHR12558">
    <property type="entry name" value="CELL DIVISION CYCLE 16,23,27"/>
    <property type="match status" value="1"/>
</dbReference>
<dbReference type="InterPro" id="IPR011990">
    <property type="entry name" value="TPR-like_helical_dom_sf"/>
</dbReference>
<feature type="repeat" description="TPR" evidence="1">
    <location>
        <begin position="168"/>
        <end position="201"/>
    </location>
</feature>
<dbReference type="Pfam" id="PF13181">
    <property type="entry name" value="TPR_8"/>
    <property type="match status" value="2"/>
</dbReference>
<dbReference type="SUPFAM" id="SSF48452">
    <property type="entry name" value="TPR-like"/>
    <property type="match status" value="3"/>
</dbReference>
<dbReference type="PROSITE" id="PS50005">
    <property type="entry name" value="TPR"/>
    <property type="match status" value="1"/>
</dbReference>
<dbReference type="EMBL" id="JACJJL010000007">
    <property type="protein sequence ID" value="MBM6661298.1"/>
    <property type="molecule type" value="Genomic_DNA"/>
</dbReference>
<gene>
    <name evidence="2" type="ORF">H6B30_05935</name>
</gene>
<dbReference type="PANTHER" id="PTHR12558:SF13">
    <property type="entry name" value="CELL DIVISION CYCLE PROTEIN 27 HOMOLOG"/>
    <property type="match status" value="1"/>
</dbReference>
<dbReference type="Gene3D" id="1.25.40.10">
    <property type="entry name" value="Tetratricopeptide repeat domain"/>
    <property type="match status" value="3"/>
</dbReference>
<keyword evidence="1" id="KW-0802">TPR repeat</keyword>
<dbReference type="SMART" id="SM00028">
    <property type="entry name" value="TPR"/>
    <property type="match status" value="7"/>
</dbReference>
<dbReference type="Pfam" id="PF13432">
    <property type="entry name" value="TPR_16"/>
    <property type="match status" value="1"/>
</dbReference>
<evidence type="ECO:0008006" key="4">
    <source>
        <dbReference type="Google" id="ProtNLM"/>
    </source>
</evidence>
<dbReference type="InterPro" id="IPR019734">
    <property type="entry name" value="TPR_rpt"/>
</dbReference>